<feature type="domain" description="LytR/CpsA/Psr regulator C-terminal" evidence="5">
    <location>
        <begin position="384"/>
        <end position="470"/>
    </location>
</feature>
<evidence type="ECO:0000259" key="4">
    <source>
        <dbReference type="Pfam" id="PF03816"/>
    </source>
</evidence>
<organism evidence="6 7">
    <name type="scientific">Thermoleptolyngbya sichuanensis A183</name>
    <dbReference type="NCBI Taxonomy" id="2737172"/>
    <lineage>
        <taxon>Bacteria</taxon>
        <taxon>Bacillati</taxon>
        <taxon>Cyanobacteriota</taxon>
        <taxon>Cyanophyceae</taxon>
        <taxon>Oculatellales</taxon>
        <taxon>Oculatellaceae</taxon>
        <taxon>Thermoleptolyngbya</taxon>
        <taxon>Thermoleptolyngbya sichuanensis</taxon>
    </lineage>
</organism>
<dbReference type="InterPro" id="IPR004474">
    <property type="entry name" value="LytR_CpsA_psr"/>
</dbReference>
<dbReference type="EMBL" id="CP053661">
    <property type="protein sequence ID" value="QKD84549.1"/>
    <property type="molecule type" value="Genomic_DNA"/>
</dbReference>
<dbReference type="InterPro" id="IPR027381">
    <property type="entry name" value="LytR/CpsA/Psr_C"/>
</dbReference>
<evidence type="ECO:0000259" key="5">
    <source>
        <dbReference type="Pfam" id="PF13399"/>
    </source>
</evidence>
<evidence type="ECO:0000256" key="2">
    <source>
        <dbReference type="SAM" id="MobiDB-lite"/>
    </source>
</evidence>
<dbReference type="NCBIfam" id="TIGR00350">
    <property type="entry name" value="lytR_cpsA_psr"/>
    <property type="match status" value="1"/>
</dbReference>
<comment type="similarity">
    <text evidence="1">Belongs to the LytR/CpsA/Psr (LCP) family.</text>
</comment>
<evidence type="ECO:0000256" key="3">
    <source>
        <dbReference type="SAM" id="Phobius"/>
    </source>
</evidence>
<evidence type="ECO:0000256" key="1">
    <source>
        <dbReference type="ARBA" id="ARBA00006068"/>
    </source>
</evidence>
<dbReference type="PANTHER" id="PTHR33392:SF6">
    <property type="entry name" value="POLYISOPRENYL-TEICHOIC ACID--PEPTIDOGLYCAN TEICHOIC ACID TRANSFERASE TAGU"/>
    <property type="match status" value="1"/>
</dbReference>
<dbReference type="InterPro" id="IPR050922">
    <property type="entry name" value="LytR/CpsA/Psr_CW_biosynth"/>
</dbReference>
<gene>
    <name evidence="6" type="ORF">HPC62_22275</name>
</gene>
<dbReference type="RefSeq" id="WP_172358570.1">
    <property type="nucleotide sequence ID" value="NZ_CP053661.1"/>
</dbReference>
<feature type="domain" description="Cell envelope-related transcriptional attenuator" evidence="4">
    <location>
        <begin position="140"/>
        <end position="288"/>
    </location>
</feature>
<dbReference type="Pfam" id="PF03816">
    <property type="entry name" value="LytR_cpsA_psr"/>
    <property type="match status" value="1"/>
</dbReference>
<dbReference type="Proteomes" id="UP000505210">
    <property type="component" value="Chromosome"/>
</dbReference>
<dbReference type="Pfam" id="PF13399">
    <property type="entry name" value="LytR_C"/>
    <property type="match status" value="1"/>
</dbReference>
<feature type="region of interest" description="Disordered" evidence="2">
    <location>
        <begin position="1"/>
        <end position="47"/>
    </location>
</feature>
<name>A0A6M8BB43_9CYAN</name>
<keyword evidence="3" id="KW-1133">Transmembrane helix</keyword>
<dbReference type="PANTHER" id="PTHR33392">
    <property type="entry name" value="POLYISOPRENYL-TEICHOIC ACID--PEPTIDOGLYCAN TEICHOIC ACID TRANSFERASE TAGU"/>
    <property type="match status" value="1"/>
</dbReference>
<feature type="transmembrane region" description="Helical" evidence="3">
    <location>
        <begin position="59"/>
        <end position="82"/>
    </location>
</feature>
<evidence type="ECO:0000313" key="7">
    <source>
        <dbReference type="Proteomes" id="UP000505210"/>
    </source>
</evidence>
<dbReference type="Gene3D" id="3.40.630.190">
    <property type="entry name" value="LCP protein"/>
    <property type="match status" value="1"/>
</dbReference>
<proteinExistence type="inferred from homology"/>
<dbReference type="KEGG" id="theu:HPC62_22275"/>
<sequence length="483" mass="53331">MRQSNPESEIELSKPEQPGQVPVNSSSPRASAAGVSPSFSKRAIAPTAPPKGRSVLNKFLWVLAFVSTATVSATLGAALTILMPERGDRDSQSDLRQRVGTVMANSFGYRVTRPVNILVMGVDHFVDAPEDAEDIVLGGRSDVMLLVRVDPATTTASILSIPRDTRVEIPGYGVAKINHANQEGGAALAAQTVSYNLDGVPIDRYVRVSTDSFRALVDLLGGIEVYVPFRMEYEDVTQKLKIDLEEGHQWLNGDQAEQFARYRNDGQGDIGRVQRQQQLLRALKDRLASPATVTKLPQIIALMQEYVDTNLTLEEMLALGNFALTMERSDLRMVMLPGRFSRPDESIASYWILNRRERDRIMRDYFQVPGMDVQLARSADPSSLRIAVQNASGDGRATLRLVRYLREQGFYNVYVIPDWSVWEGETQVIAQRGDLEGAAIVQRSLGVGEVVSASIGDLESDLTIRIGTDWVERAASSQEHVVN</sequence>
<dbReference type="AlphaFoldDB" id="A0A6M8BB43"/>
<keyword evidence="7" id="KW-1185">Reference proteome</keyword>
<accession>A0A6M8BB43</accession>
<protein>
    <submittedName>
        <fullName evidence="6">LCP family protein</fullName>
    </submittedName>
</protein>
<reference evidence="6 7" key="1">
    <citation type="submission" date="2020-05" db="EMBL/GenBank/DDBJ databases">
        <title>Complete genome sequence of of a novel Thermoleptolyngbya strain isolated from hot springs of Ganzi, Sichuan China.</title>
        <authorList>
            <person name="Tang J."/>
            <person name="Daroch M."/>
            <person name="Li L."/>
            <person name="Waleron K."/>
            <person name="Waleron M."/>
            <person name="Waleron M."/>
        </authorList>
    </citation>
    <scope>NUCLEOTIDE SEQUENCE [LARGE SCALE GENOMIC DNA]</scope>
    <source>
        <strain evidence="6 7">PKUAC-SCTA183</strain>
    </source>
</reference>
<keyword evidence="3" id="KW-0472">Membrane</keyword>
<keyword evidence="3" id="KW-0812">Transmembrane</keyword>
<evidence type="ECO:0000313" key="6">
    <source>
        <dbReference type="EMBL" id="QKD84549.1"/>
    </source>
</evidence>